<dbReference type="AlphaFoldDB" id="A0A0R3TIX7"/>
<keyword evidence="2 6" id="KW-0812">Transmembrane</keyword>
<evidence type="ECO:0000256" key="3">
    <source>
        <dbReference type="ARBA" id="ARBA00022989"/>
    </source>
</evidence>
<dbReference type="EMBL" id="UZAE01009659">
    <property type="protein sequence ID" value="VDO02874.1"/>
    <property type="molecule type" value="Genomic_DNA"/>
</dbReference>
<sequence>IRETFGKIITEPEIRAFEAIAKYYFKQTRQRYLPEYWVPIQWAVRLVQKAGLHGNMPDPRMIGYMFKEIGIFRDRLQHLEIYSSLMMPLVYTQVSFKNTGLFHFLSILTGLICFFLKLFSFFIIL</sequence>
<keyword evidence="6" id="KW-0868">Chloride</keyword>
<comment type="caution">
    <text evidence="6">Lacks conserved residue(s) required for the propagation of feature annotation.</text>
</comment>
<dbReference type="OrthoDB" id="201595at2759"/>
<proteinExistence type="inferred from homology"/>
<comment type="function">
    <text evidence="6">Forms chloride channels.</text>
</comment>
<protein>
    <recommendedName>
        <fullName evidence="6">Bestrophin homolog</fullName>
    </recommendedName>
</protein>
<reference evidence="7 8" key="2">
    <citation type="submission" date="2018-11" db="EMBL/GenBank/DDBJ databases">
        <authorList>
            <consortium name="Pathogen Informatics"/>
        </authorList>
    </citation>
    <scope>NUCLEOTIDE SEQUENCE [LARGE SCALE GENOMIC DNA]</scope>
</reference>
<dbReference type="PANTHER" id="PTHR10736:SF0">
    <property type="entry name" value="BESTROPHIN HOMOLOG"/>
    <property type="match status" value="1"/>
</dbReference>
<keyword evidence="6" id="KW-0869">Chloride channel</keyword>
<evidence type="ECO:0000313" key="7">
    <source>
        <dbReference type="EMBL" id="VDO02874.1"/>
    </source>
</evidence>
<evidence type="ECO:0000313" key="9">
    <source>
        <dbReference type="WBParaSite" id="HNAJ_0000701801-mRNA-1"/>
    </source>
</evidence>
<accession>A0A0R3TIX7</accession>
<evidence type="ECO:0000256" key="2">
    <source>
        <dbReference type="ARBA" id="ARBA00022692"/>
    </source>
</evidence>
<dbReference type="Pfam" id="PF01062">
    <property type="entry name" value="Bestrophin"/>
    <property type="match status" value="1"/>
</dbReference>
<organism evidence="9">
    <name type="scientific">Rodentolepis nana</name>
    <name type="common">Dwarf tapeworm</name>
    <name type="synonym">Hymenolepis nana</name>
    <dbReference type="NCBI Taxonomy" id="102285"/>
    <lineage>
        <taxon>Eukaryota</taxon>
        <taxon>Metazoa</taxon>
        <taxon>Spiralia</taxon>
        <taxon>Lophotrochozoa</taxon>
        <taxon>Platyhelminthes</taxon>
        <taxon>Cestoda</taxon>
        <taxon>Eucestoda</taxon>
        <taxon>Cyclophyllidea</taxon>
        <taxon>Hymenolepididae</taxon>
        <taxon>Rodentolepis</taxon>
    </lineage>
</organism>
<evidence type="ECO:0000256" key="4">
    <source>
        <dbReference type="ARBA" id="ARBA00023136"/>
    </source>
</evidence>
<keyword evidence="6" id="KW-0406">Ion transport</keyword>
<keyword evidence="6" id="KW-0407">Ion channel</keyword>
<keyword evidence="3 6" id="KW-1133">Transmembrane helix</keyword>
<comment type="subcellular location">
    <subcellularLocation>
        <location evidence="6">Cell membrane</location>
        <topology evidence="6">Multi-pass membrane protein</topology>
    </subcellularLocation>
    <subcellularLocation>
        <location evidence="1">Membrane</location>
    </subcellularLocation>
</comment>
<comment type="similarity">
    <text evidence="5 6">Belongs to the anion channel-forming bestrophin (TC 1.A.46) family. Calcium-sensitive chloride channel subfamily.</text>
</comment>
<reference evidence="9" key="1">
    <citation type="submission" date="2017-02" db="UniProtKB">
        <authorList>
            <consortium name="WormBaseParasite"/>
        </authorList>
    </citation>
    <scope>IDENTIFICATION</scope>
</reference>
<dbReference type="PANTHER" id="PTHR10736">
    <property type="entry name" value="BESTROPHIN"/>
    <property type="match status" value="1"/>
</dbReference>
<evidence type="ECO:0000256" key="1">
    <source>
        <dbReference type="ARBA" id="ARBA00004370"/>
    </source>
</evidence>
<dbReference type="WBParaSite" id="HNAJ_0000701801-mRNA-1">
    <property type="protein sequence ID" value="HNAJ_0000701801-mRNA-1"/>
    <property type="gene ID" value="HNAJ_0000701801"/>
</dbReference>
<keyword evidence="8" id="KW-1185">Reference proteome</keyword>
<dbReference type="GO" id="GO:0005886">
    <property type="term" value="C:plasma membrane"/>
    <property type="evidence" value="ECO:0007669"/>
    <property type="project" value="UniProtKB-SubCell"/>
</dbReference>
<gene>
    <name evidence="7" type="ORF">HNAJ_LOCUS7014</name>
</gene>
<evidence type="ECO:0000256" key="5">
    <source>
        <dbReference type="ARBA" id="ARBA00034769"/>
    </source>
</evidence>
<feature type="transmembrane region" description="Helical" evidence="6">
    <location>
        <begin position="102"/>
        <end position="124"/>
    </location>
</feature>
<keyword evidence="6" id="KW-0813">Transport</keyword>
<evidence type="ECO:0000313" key="8">
    <source>
        <dbReference type="Proteomes" id="UP000278807"/>
    </source>
</evidence>
<name>A0A0R3TIX7_RODNA</name>
<dbReference type="GO" id="GO:0005254">
    <property type="term" value="F:chloride channel activity"/>
    <property type="evidence" value="ECO:0007669"/>
    <property type="project" value="UniProtKB-KW"/>
</dbReference>
<dbReference type="InterPro" id="IPR000615">
    <property type="entry name" value="Bestrophin"/>
</dbReference>
<dbReference type="GO" id="GO:0034707">
    <property type="term" value="C:chloride channel complex"/>
    <property type="evidence" value="ECO:0007669"/>
    <property type="project" value="UniProtKB-KW"/>
</dbReference>
<keyword evidence="4 6" id="KW-0472">Membrane</keyword>
<keyword evidence="6" id="KW-1003">Cell membrane</keyword>
<dbReference type="InterPro" id="IPR021134">
    <property type="entry name" value="Bestrophin-like"/>
</dbReference>
<evidence type="ECO:0000256" key="6">
    <source>
        <dbReference type="RuleBase" id="RU363126"/>
    </source>
</evidence>
<dbReference type="Proteomes" id="UP000278807">
    <property type="component" value="Unassembled WGS sequence"/>
</dbReference>